<dbReference type="RefSeq" id="WP_245742332.1">
    <property type="nucleotide sequence ID" value="NZ_FNBG01000010.1"/>
</dbReference>
<reference evidence="2 3" key="1">
    <citation type="submission" date="2016-10" db="EMBL/GenBank/DDBJ databases">
        <authorList>
            <person name="de Groot N.N."/>
        </authorList>
    </citation>
    <scope>NUCLEOTIDE SEQUENCE [LARGE SCALE GENOMIC DNA]</scope>
    <source>
        <strain evidence="2 3">DSM 28129</strain>
    </source>
</reference>
<dbReference type="InterPro" id="IPR029063">
    <property type="entry name" value="SAM-dependent_MTases_sf"/>
</dbReference>
<gene>
    <name evidence="2" type="ORF">SAMN04488542_11017</name>
</gene>
<dbReference type="CDD" id="cd02440">
    <property type="entry name" value="AdoMet_MTases"/>
    <property type="match status" value="1"/>
</dbReference>
<dbReference type="Proteomes" id="UP000198972">
    <property type="component" value="Unassembled WGS sequence"/>
</dbReference>
<dbReference type="Gene3D" id="3.40.50.150">
    <property type="entry name" value="Vaccinia Virus protein VP39"/>
    <property type="match status" value="1"/>
</dbReference>
<dbReference type="Pfam" id="PF08241">
    <property type="entry name" value="Methyltransf_11"/>
    <property type="match status" value="1"/>
</dbReference>
<proteinExistence type="predicted"/>
<dbReference type="InterPro" id="IPR013216">
    <property type="entry name" value="Methyltransf_11"/>
</dbReference>
<organism evidence="2 3">
    <name type="scientific">Fontibacillus panacisegetis</name>
    <dbReference type="NCBI Taxonomy" id="670482"/>
    <lineage>
        <taxon>Bacteria</taxon>
        <taxon>Bacillati</taxon>
        <taxon>Bacillota</taxon>
        <taxon>Bacilli</taxon>
        <taxon>Bacillales</taxon>
        <taxon>Paenibacillaceae</taxon>
        <taxon>Fontibacillus</taxon>
    </lineage>
</organism>
<name>A0A1G7KNP7_9BACL</name>
<dbReference type="AlphaFoldDB" id="A0A1G7KNP7"/>
<dbReference type="GO" id="GO:0032259">
    <property type="term" value="P:methylation"/>
    <property type="evidence" value="ECO:0007669"/>
    <property type="project" value="UniProtKB-KW"/>
</dbReference>
<feature type="domain" description="Methyltransferase type 11" evidence="1">
    <location>
        <begin position="47"/>
        <end position="137"/>
    </location>
</feature>
<dbReference type="EMBL" id="FNBG01000010">
    <property type="protein sequence ID" value="SDF38863.1"/>
    <property type="molecule type" value="Genomic_DNA"/>
</dbReference>
<evidence type="ECO:0000259" key="1">
    <source>
        <dbReference type="Pfam" id="PF08241"/>
    </source>
</evidence>
<dbReference type="STRING" id="670482.SAMN04488542_11017"/>
<keyword evidence="3" id="KW-1185">Reference proteome</keyword>
<dbReference type="GO" id="GO:0008757">
    <property type="term" value="F:S-adenosylmethionine-dependent methyltransferase activity"/>
    <property type="evidence" value="ECO:0007669"/>
    <property type="project" value="InterPro"/>
</dbReference>
<sequence length="212" mass="24424">MSNLSTYWDDRFSNEGMIWGEAPSKTAYHALELFQNSKHTIRTVLVPGSGYGRNTKALSSFFRVDGIELSTDAISMAIKWDPKSQFIQGSVLEQLAGDKKYDAIYCYDVLHLFLQEDRQRLIHNCIQQLNEEGLMYFTCFSDEDRNNGVGGKLEEGTFGYVEGKYAHFFTEEDLIEHFEGLQVIETGTTCETLTYNDNRSKEYLLRYIVVKR</sequence>
<keyword evidence="2" id="KW-0489">Methyltransferase</keyword>
<evidence type="ECO:0000313" key="2">
    <source>
        <dbReference type="EMBL" id="SDF38863.1"/>
    </source>
</evidence>
<dbReference type="SUPFAM" id="SSF53335">
    <property type="entry name" value="S-adenosyl-L-methionine-dependent methyltransferases"/>
    <property type="match status" value="1"/>
</dbReference>
<keyword evidence="2" id="KW-0808">Transferase</keyword>
<evidence type="ECO:0000313" key="3">
    <source>
        <dbReference type="Proteomes" id="UP000198972"/>
    </source>
</evidence>
<accession>A0A1G7KNP7</accession>
<protein>
    <submittedName>
        <fullName evidence="2">Methyltransferase domain-containing protein</fullName>
    </submittedName>
</protein>